<name>A0A4Y2GFC4_ARAVE</name>
<proteinExistence type="predicted"/>
<sequence>MSLLIFRGTKVQNVPLISEMTRTTPELAPPLQASPAGGRLATAYDLACNRPHTRQIFGGIGSRTLRSQIRDLTTSPPRPS</sequence>
<reference evidence="1 2" key="1">
    <citation type="journal article" date="2019" name="Sci. Rep.">
        <title>Orb-weaving spider Araneus ventricosus genome elucidates the spidroin gene catalogue.</title>
        <authorList>
            <person name="Kono N."/>
            <person name="Nakamura H."/>
            <person name="Ohtoshi R."/>
            <person name="Moran D.A.P."/>
            <person name="Shinohara A."/>
            <person name="Yoshida Y."/>
            <person name="Fujiwara M."/>
            <person name="Mori M."/>
            <person name="Tomita M."/>
            <person name="Arakawa K."/>
        </authorList>
    </citation>
    <scope>NUCLEOTIDE SEQUENCE [LARGE SCALE GENOMIC DNA]</scope>
</reference>
<comment type="caution">
    <text evidence="1">The sequence shown here is derived from an EMBL/GenBank/DDBJ whole genome shotgun (WGS) entry which is preliminary data.</text>
</comment>
<gene>
    <name evidence="1" type="ORF">AVEN_126391_1</name>
</gene>
<dbReference type="Proteomes" id="UP000499080">
    <property type="component" value="Unassembled WGS sequence"/>
</dbReference>
<evidence type="ECO:0000313" key="2">
    <source>
        <dbReference type="Proteomes" id="UP000499080"/>
    </source>
</evidence>
<evidence type="ECO:0000313" key="1">
    <source>
        <dbReference type="EMBL" id="GBM52310.1"/>
    </source>
</evidence>
<protein>
    <submittedName>
        <fullName evidence="1">Uncharacterized protein</fullName>
    </submittedName>
</protein>
<organism evidence="1 2">
    <name type="scientific">Araneus ventricosus</name>
    <name type="common">Orbweaver spider</name>
    <name type="synonym">Epeira ventricosa</name>
    <dbReference type="NCBI Taxonomy" id="182803"/>
    <lineage>
        <taxon>Eukaryota</taxon>
        <taxon>Metazoa</taxon>
        <taxon>Ecdysozoa</taxon>
        <taxon>Arthropoda</taxon>
        <taxon>Chelicerata</taxon>
        <taxon>Arachnida</taxon>
        <taxon>Araneae</taxon>
        <taxon>Araneomorphae</taxon>
        <taxon>Entelegynae</taxon>
        <taxon>Araneoidea</taxon>
        <taxon>Araneidae</taxon>
        <taxon>Araneus</taxon>
    </lineage>
</organism>
<keyword evidence="2" id="KW-1185">Reference proteome</keyword>
<dbReference type="EMBL" id="BGPR01001373">
    <property type="protein sequence ID" value="GBM52310.1"/>
    <property type="molecule type" value="Genomic_DNA"/>
</dbReference>
<dbReference type="AlphaFoldDB" id="A0A4Y2GFC4"/>
<accession>A0A4Y2GFC4</accession>